<accession>A0ABD3Q5H8</accession>
<keyword evidence="3" id="KW-1185">Reference proteome</keyword>
<name>A0ABD3Q5H8_9STRA</name>
<comment type="caution">
    <text evidence="2">The sequence shown here is derived from an EMBL/GenBank/DDBJ whole genome shotgun (WGS) entry which is preliminary data.</text>
</comment>
<dbReference type="EMBL" id="JALLAZ020000415">
    <property type="protein sequence ID" value="KAL3795567.1"/>
    <property type="molecule type" value="Genomic_DNA"/>
</dbReference>
<dbReference type="AlphaFoldDB" id="A0ABD3Q5H8"/>
<gene>
    <name evidence="2" type="ORF">ACHAW5_008762</name>
</gene>
<evidence type="ECO:0000313" key="3">
    <source>
        <dbReference type="Proteomes" id="UP001530315"/>
    </source>
</evidence>
<feature type="region of interest" description="Disordered" evidence="1">
    <location>
        <begin position="1"/>
        <end position="27"/>
    </location>
</feature>
<feature type="region of interest" description="Disordered" evidence="1">
    <location>
        <begin position="52"/>
        <end position="79"/>
    </location>
</feature>
<protein>
    <submittedName>
        <fullName evidence="2">Uncharacterized protein</fullName>
    </submittedName>
</protein>
<evidence type="ECO:0000256" key="1">
    <source>
        <dbReference type="SAM" id="MobiDB-lite"/>
    </source>
</evidence>
<dbReference type="Proteomes" id="UP001530315">
    <property type="component" value="Unassembled WGS sequence"/>
</dbReference>
<evidence type="ECO:0000313" key="2">
    <source>
        <dbReference type="EMBL" id="KAL3795567.1"/>
    </source>
</evidence>
<reference evidence="2 3" key="1">
    <citation type="submission" date="2024-10" db="EMBL/GenBank/DDBJ databases">
        <title>Updated reference genomes for cyclostephanoid diatoms.</title>
        <authorList>
            <person name="Roberts W.R."/>
            <person name="Alverson A.J."/>
        </authorList>
    </citation>
    <scope>NUCLEOTIDE SEQUENCE [LARGE SCALE GENOMIC DNA]</scope>
    <source>
        <strain evidence="2 3">AJA276-08</strain>
    </source>
</reference>
<proteinExistence type="predicted"/>
<sequence length="352" mass="37511">MTGASFEATWSPFPSREVHDDDDGGYGHEMMSAPRMIRVGARVRLPRIVAPWLPGGEAPDGGGGGTTTTTTIGDDDGDVDVATTTKTTTMSSVGAGARREMDVGITYRRGRRCRRRRVLPDGRGRDTLEVVLGGSGSDVPVALAAKTMRSSTNDHLLLRLAVGKGGRGSPSSSSSIEYARGSFRLPRIPLFFLRSKGAGGVSVMPSYDFVEGSARCVLSGDVGSSGRTRAILRLDADDSTLTLVRALDGRRVRVKIIAPTISLNSGKIVYDYYLNLDGRGHEFGNVGRRRVNSSIRAHVDPTRGIILKWTDGNVGGRKGGGSCWVTECRVPLGTSGPGPLAADVRVGRRWVI</sequence>
<organism evidence="2 3">
    <name type="scientific">Stephanodiscus triporus</name>
    <dbReference type="NCBI Taxonomy" id="2934178"/>
    <lineage>
        <taxon>Eukaryota</taxon>
        <taxon>Sar</taxon>
        <taxon>Stramenopiles</taxon>
        <taxon>Ochrophyta</taxon>
        <taxon>Bacillariophyta</taxon>
        <taxon>Coscinodiscophyceae</taxon>
        <taxon>Thalassiosirophycidae</taxon>
        <taxon>Stephanodiscales</taxon>
        <taxon>Stephanodiscaceae</taxon>
        <taxon>Stephanodiscus</taxon>
    </lineage>
</organism>